<comment type="caution">
    <text evidence="3">The sequence shown here is derived from an EMBL/GenBank/DDBJ whole genome shotgun (WGS) entry which is preliminary data.</text>
</comment>
<evidence type="ECO:0000313" key="3">
    <source>
        <dbReference type="EMBL" id="KAL2068209.1"/>
    </source>
</evidence>
<dbReference type="Pfam" id="PF12868">
    <property type="entry name" value="DUF3824"/>
    <property type="match status" value="1"/>
</dbReference>
<sequence>MAEILGVVAGIVGIADAGFKLYLALSSTGSALGSAGTEILLFSSEVRIFAEILVVVRTSLKDESLEASRSNILDQAIGVIPGLIVQCEMVYGSMERLLDRLQPYKDSKFRLKSKLKWMQDRSKMLELRGFLESLKSSLQLLLSLIKNEVADNNREPAAIRNILREELKAAFRESKSQSVILDEGVIDDEVEQNQVARVEVALVRRTKPIHTIKEAAENMMILHNTFPDMEESLEDDPSRDHDQRKGKKGDSEWTRERSWPSQTSDEDIKKVIAEDTSNLSQHVPDGDSYYNSAFPPPPPHASSGSYYPGNSAFPQAPQPPADFTHHTTTSTTHVHHENIPPYNPIDYVQPIPAEIRNSHYACPFCRILNGVLGG</sequence>
<keyword evidence="4" id="KW-1185">Reference proteome</keyword>
<organism evidence="3 4">
    <name type="scientific">Oculimacula yallundae</name>
    <dbReference type="NCBI Taxonomy" id="86028"/>
    <lineage>
        <taxon>Eukaryota</taxon>
        <taxon>Fungi</taxon>
        <taxon>Dikarya</taxon>
        <taxon>Ascomycota</taxon>
        <taxon>Pezizomycotina</taxon>
        <taxon>Leotiomycetes</taxon>
        <taxon>Helotiales</taxon>
        <taxon>Ploettnerulaceae</taxon>
        <taxon>Oculimacula</taxon>
    </lineage>
</organism>
<dbReference type="Proteomes" id="UP001595075">
    <property type="component" value="Unassembled WGS sequence"/>
</dbReference>
<dbReference type="InterPro" id="IPR024436">
    <property type="entry name" value="DUF3824"/>
</dbReference>
<name>A0ABR4CGA9_9HELO</name>
<protein>
    <recommendedName>
        <fullName evidence="2">DUF3824 domain-containing protein</fullName>
    </recommendedName>
</protein>
<reference evidence="3 4" key="1">
    <citation type="journal article" date="2024" name="Commun. Biol.">
        <title>Comparative genomic analysis of thermophilic fungi reveals convergent evolutionary adaptations and gene losses.</title>
        <authorList>
            <person name="Steindorff A.S."/>
            <person name="Aguilar-Pontes M.V."/>
            <person name="Robinson A.J."/>
            <person name="Andreopoulos B."/>
            <person name="LaButti K."/>
            <person name="Kuo A."/>
            <person name="Mondo S."/>
            <person name="Riley R."/>
            <person name="Otillar R."/>
            <person name="Haridas S."/>
            <person name="Lipzen A."/>
            <person name="Grimwood J."/>
            <person name="Schmutz J."/>
            <person name="Clum A."/>
            <person name="Reid I.D."/>
            <person name="Moisan M.C."/>
            <person name="Butler G."/>
            <person name="Nguyen T.T.M."/>
            <person name="Dewar K."/>
            <person name="Conant G."/>
            <person name="Drula E."/>
            <person name="Henrissat B."/>
            <person name="Hansel C."/>
            <person name="Singer S."/>
            <person name="Hutchinson M.I."/>
            <person name="de Vries R.P."/>
            <person name="Natvig D.O."/>
            <person name="Powell A.J."/>
            <person name="Tsang A."/>
            <person name="Grigoriev I.V."/>
        </authorList>
    </citation>
    <scope>NUCLEOTIDE SEQUENCE [LARGE SCALE GENOMIC DNA]</scope>
    <source>
        <strain evidence="3 4">CBS 494.80</strain>
    </source>
</reference>
<evidence type="ECO:0000313" key="4">
    <source>
        <dbReference type="Proteomes" id="UP001595075"/>
    </source>
</evidence>
<proteinExistence type="predicted"/>
<evidence type="ECO:0000256" key="1">
    <source>
        <dbReference type="SAM" id="MobiDB-lite"/>
    </source>
</evidence>
<feature type="domain" description="DUF3824" evidence="2">
    <location>
        <begin position="286"/>
        <end position="356"/>
    </location>
</feature>
<accession>A0ABR4CGA9</accession>
<dbReference type="EMBL" id="JAZHXI010000009">
    <property type="protein sequence ID" value="KAL2068209.1"/>
    <property type="molecule type" value="Genomic_DNA"/>
</dbReference>
<feature type="compositionally biased region" description="Basic and acidic residues" evidence="1">
    <location>
        <begin position="236"/>
        <end position="258"/>
    </location>
</feature>
<gene>
    <name evidence="3" type="ORF">VTL71DRAFT_16307</name>
</gene>
<evidence type="ECO:0000259" key="2">
    <source>
        <dbReference type="Pfam" id="PF12868"/>
    </source>
</evidence>
<feature type="region of interest" description="Disordered" evidence="1">
    <location>
        <begin position="230"/>
        <end position="340"/>
    </location>
</feature>